<feature type="transmembrane region" description="Helical" evidence="2">
    <location>
        <begin position="73"/>
        <end position="96"/>
    </location>
</feature>
<feature type="region of interest" description="Disordered" evidence="1">
    <location>
        <begin position="1"/>
        <end position="43"/>
    </location>
</feature>
<gene>
    <name evidence="3" type="ORF">C7M84_006206</name>
</gene>
<accession>A0A3R7QDI5</accession>
<keyword evidence="2" id="KW-0812">Transmembrane</keyword>
<evidence type="ECO:0000313" key="4">
    <source>
        <dbReference type="Proteomes" id="UP000283509"/>
    </source>
</evidence>
<evidence type="ECO:0000256" key="2">
    <source>
        <dbReference type="SAM" id="Phobius"/>
    </source>
</evidence>
<sequence length="286" mass="31477">MRSLGERLEDSGREDGAKGNRTSQLPVHAREHTSPRPGGEWPSERIRCPLCVEQVAGLGCHKQHQVNSEQGKVSAVLGALDGIMPMISFSLYTAVYHSTVEVFPGAQFFFGASANVLMALVFIFVMATDKTGAYNVEAPPKPRKEPVAAVTEKRLVMHQDSSWLYEDTGHSKLKIRLSTILLSSVNFSIEYYYTNFTSHHHPTPISFLITAPDPLDPSITHAPPSPGARACDVAAQKVPLDTRDGVKHENHDRHKRDLRGRWALLPLEAYPGSCGGGTRGPPEPWH</sequence>
<evidence type="ECO:0000313" key="3">
    <source>
        <dbReference type="EMBL" id="ROT75254.1"/>
    </source>
</evidence>
<evidence type="ECO:0000256" key="1">
    <source>
        <dbReference type="SAM" id="MobiDB-lite"/>
    </source>
</evidence>
<comment type="caution">
    <text evidence="3">The sequence shown here is derived from an EMBL/GenBank/DDBJ whole genome shotgun (WGS) entry which is preliminary data.</text>
</comment>
<reference evidence="3 4" key="2">
    <citation type="submission" date="2019-01" db="EMBL/GenBank/DDBJ databases">
        <title>The decoding of complex shrimp genome reveals the adaptation for benthos swimmer, frequently molting mechanism and breeding impact on genome.</title>
        <authorList>
            <person name="Sun Y."/>
            <person name="Gao Y."/>
            <person name="Yu Y."/>
        </authorList>
    </citation>
    <scope>NUCLEOTIDE SEQUENCE [LARGE SCALE GENOMIC DNA]</scope>
    <source>
        <tissue evidence="3">Muscle</tissue>
    </source>
</reference>
<reference evidence="3 4" key="1">
    <citation type="submission" date="2018-04" db="EMBL/GenBank/DDBJ databases">
        <authorList>
            <person name="Zhang X."/>
            <person name="Yuan J."/>
            <person name="Li F."/>
            <person name="Xiang J."/>
        </authorList>
    </citation>
    <scope>NUCLEOTIDE SEQUENCE [LARGE SCALE GENOMIC DNA]</scope>
    <source>
        <tissue evidence="3">Muscle</tissue>
    </source>
</reference>
<dbReference type="EMBL" id="QCYY01001796">
    <property type="protein sequence ID" value="ROT75254.1"/>
    <property type="molecule type" value="Genomic_DNA"/>
</dbReference>
<proteinExistence type="predicted"/>
<organism evidence="3 4">
    <name type="scientific">Penaeus vannamei</name>
    <name type="common">Whiteleg shrimp</name>
    <name type="synonym">Litopenaeus vannamei</name>
    <dbReference type="NCBI Taxonomy" id="6689"/>
    <lineage>
        <taxon>Eukaryota</taxon>
        <taxon>Metazoa</taxon>
        <taxon>Ecdysozoa</taxon>
        <taxon>Arthropoda</taxon>
        <taxon>Crustacea</taxon>
        <taxon>Multicrustacea</taxon>
        <taxon>Malacostraca</taxon>
        <taxon>Eumalacostraca</taxon>
        <taxon>Eucarida</taxon>
        <taxon>Decapoda</taxon>
        <taxon>Dendrobranchiata</taxon>
        <taxon>Penaeoidea</taxon>
        <taxon>Penaeidae</taxon>
        <taxon>Penaeus</taxon>
    </lineage>
</organism>
<keyword evidence="2" id="KW-1133">Transmembrane helix</keyword>
<dbReference type="Proteomes" id="UP000283509">
    <property type="component" value="Unassembled WGS sequence"/>
</dbReference>
<protein>
    <submittedName>
        <fullName evidence="3">Uncharacterized protein</fullName>
    </submittedName>
</protein>
<dbReference type="AlphaFoldDB" id="A0A3R7QDI5"/>
<dbReference type="OrthoDB" id="3026777at2759"/>
<feature type="compositionally biased region" description="Basic and acidic residues" evidence="1">
    <location>
        <begin position="1"/>
        <end position="18"/>
    </location>
</feature>
<keyword evidence="4" id="KW-1185">Reference proteome</keyword>
<keyword evidence="2" id="KW-0472">Membrane</keyword>
<name>A0A3R7QDI5_PENVA</name>
<feature type="transmembrane region" description="Helical" evidence="2">
    <location>
        <begin position="108"/>
        <end position="127"/>
    </location>
</feature>